<dbReference type="SUPFAM" id="SSF74650">
    <property type="entry name" value="Galactose mutarotase-like"/>
    <property type="match status" value="1"/>
</dbReference>
<keyword evidence="12 14" id="KW-0413">Isomerase</keyword>
<dbReference type="GO" id="GO:0004034">
    <property type="term" value="F:aldose 1-epimerase activity"/>
    <property type="evidence" value="ECO:0007669"/>
    <property type="project" value="UniProtKB-EC"/>
</dbReference>
<evidence type="ECO:0000256" key="10">
    <source>
        <dbReference type="ARBA" id="ARBA00022553"/>
    </source>
</evidence>
<feature type="active site" description="Proton acceptor" evidence="15">
    <location>
        <position position="351"/>
    </location>
</feature>
<dbReference type="GO" id="GO:0030246">
    <property type="term" value="F:carbohydrate binding"/>
    <property type="evidence" value="ECO:0007669"/>
    <property type="project" value="InterPro"/>
</dbReference>
<keyword evidence="10" id="KW-0597">Phosphoprotein</keyword>
<proteinExistence type="inferred from homology"/>
<dbReference type="FunFam" id="2.70.98.10:FF:000003">
    <property type="entry name" value="Aldose 1-epimerase"/>
    <property type="match status" value="1"/>
</dbReference>
<feature type="active site" description="Proton donor" evidence="15">
    <location>
        <position position="222"/>
    </location>
</feature>
<evidence type="ECO:0000256" key="4">
    <source>
        <dbReference type="ARBA" id="ARBA00005028"/>
    </source>
</evidence>
<dbReference type="PROSITE" id="PS00545">
    <property type="entry name" value="ALDOSE_1_EPIMERASE"/>
    <property type="match status" value="1"/>
</dbReference>
<keyword evidence="19" id="KW-1185">Reference proteome</keyword>
<evidence type="ECO:0000256" key="7">
    <source>
        <dbReference type="ARBA" id="ARBA00013185"/>
    </source>
</evidence>
<dbReference type="OrthoDB" id="9779408at2"/>
<evidence type="ECO:0000256" key="6">
    <source>
        <dbReference type="ARBA" id="ARBA00011245"/>
    </source>
</evidence>
<evidence type="ECO:0000256" key="14">
    <source>
        <dbReference type="PIRNR" id="PIRNR005096"/>
    </source>
</evidence>
<evidence type="ECO:0000256" key="17">
    <source>
        <dbReference type="PIRSR" id="PIRSR005096-3"/>
    </source>
</evidence>
<organism evidence="18 19">
    <name type="scientific">Aureibaculum algae</name>
    <dbReference type="NCBI Taxonomy" id="2584122"/>
    <lineage>
        <taxon>Bacteria</taxon>
        <taxon>Pseudomonadati</taxon>
        <taxon>Bacteroidota</taxon>
        <taxon>Flavobacteriia</taxon>
        <taxon>Flavobacteriales</taxon>
        <taxon>Flavobacteriaceae</taxon>
        <taxon>Aureibaculum</taxon>
    </lineage>
</organism>
<evidence type="ECO:0000256" key="12">
    <source>
        <dbReference type="ARBA" id="ARBA00023235"/>
    </source>
</evidence>
<dbReference type="PIRSF" id="PIRSF005096">
    <property type="entry name" value="GALM"/>
    <property type="match status" value="1"/>
</dbReference>
<dbReference type="UniPathway" id="UPA00242"/>
<comment type="similarity">
    <text evidence="5 14">Belongs to the aldose epimerase family.</text>
</comment>
<dbReference type="EMBL" id="CP040749">
    <property type="protein sequence ID" value="QCX37619.1"/>
    <property type="molecule type" value="Genomic_DNA"/>
</dbReference>
<evidence type="ECO:0000256" key="15">
    <source>
        <dbReference type="PIRSR" id="PIRSR005096-1"/>
    </source>
</evidence>
<dbReference type="PANTHER" id="PTHR10091">
    <property type="entry name" value="ALDOSE-1-EPIMERASE"/>
    <property type="match status" value="1"/>
</dbReference>
<feature type="binding site" evidence="17">
    <location>
        <begin position="122"/>
        <end position="123"/>
    </location>
    <ligand>
        <name>beta-D-galactose</name>
        <dbReference type="ChEBI" id="CHEBI:27667"/>
    </ligand>
</feature>
<accession>A0A5B7TLM4</accession>
<protein>
    <recommendedName>
        <fullName evidence="8 14">Aldose 1-epimerase</fullName>
        <ecNumber evidence="7 14">5.1.3.3</ecNumber>
    </recommendedName>
</protein>
<sequence>MIRQNKFIGNLLIAISVCFLFQCKKDTKSSLNLKDDALKNHAMTISKSKYGTTPSGISVDCFTLKNKNGVEVEIINYGGIVKSIKVPNKKGTIENVVLGYDSLSQYINGDSFLGATIGRFGNRIANGKFTLDGKEYTLALNNAPNSLHGGDKGFDNVIWKATTKSDENSVSLVLNYLSVDMEEGFPGNLNTTVTFTLNSDNALDILYEANTDKKTIINLTNHSYFNLSGNFKNDILDHKLQIRADKIVPVNKNLIPTGELVSVENTPFDFRSFKIIGADIDADNQQIKFGFGYDHCWVLKNQNDDVRLIAEAYHEESGRVLEVFSDEPGVQFYTGNHLNGTHGKRTGFCLETQHYPDSPNQVNFPSVVLDVGETYSSRTAYKFSVK</sequence>
<evidence type="ECO:0000256" key="2">
    <source>
        <dbReference type="ARBA" id="ARBA00001913"/>
    </source>
</evidence>
<keyword evidence="11" id="KW-0106">Calcium</keyword>
<comment type="cofactor">
    <cofactor evidence="2">
        <name>Ca(2+)</name>
        <dbReference type="ChEBI" id="CHEBI:29108"/>
    </cofactor>
</comment>
<evidence type="ECO:0000256" key="16">
    <source>
        <dbReference type="PIRSR" id="PIRSR005096-2"/>
    </source>
</evidence>
<comment type="subunit">
    <text evidence="6">Monomer.</text>
</comment>
<dbReference type="GO" id="GO:0033499">
    <property type="term" value="P:galactose catabolic process via UDP-galactose, Leloir pathway"/>
    <property type="evidence" value="ECO:0007669"/>
    <property type="project" value="TreeGrafter"/>
</dbReference>
<evidence type="ECO:0000313" key="18">
    <source>
        <dbReference type="EMBL" id="QCX37619.1"/>
    </source>
</evidence>
<evidence type="ECO:0000256" key="9">
    <source>
        <dbReference type="ARBA" id="ARBA00022490"/>
    </source>
</evidence>
<evidence type="ECO:0000256" key="11">
    <source>
        <dbReference type="ARBA" id="ARBA00022837"/>
    </source>
</evidence>
<feature type="binding site" evidence="17">
    <location>
        <begin position="222"/>
        <end position="224"/>
    </location>
    <ligand>
        <name>beta-D-galactose</name>
        <dbReference type="ChEBI" id="CHEBI:27667"/>
    </ligand>
</feature>
<dbReference type="RefSeq" id="WP_138948549.1">
    <property type="nucleotide sequence ID" value="NZ_CP040749.1"/>
</dbReference>
<dbReference type="NCBIfam" id="NF008277">
    <property type="entry name" value="PRK11055.1"/>
    <property type="match status" value="1"/>
</dbReference>
<dbReference type="GO" id="GO:0006006">
    <property type="term" value="P:glucose metabolic process"/>
    <property type="evidence" value="ECO:0007669"/>
    <property type="project" value="TreeGrafter"/>
</dbReference>
<dbReference type="KEGG" id="fbe:FF125_03905"/>
<evidence type="ECO:0000256" key="3">
    <source>
        <dbReference type="ARBA" id="ARBA00004496"/>
    </source>
</evidence>
<keyword evidence="13 14" id="KW-0119">Carbohydrate metabolism</keyword>
<evidence type="ECO:0000256" key="5">
    <source>
        <dbReference type="ARBA" id="ARBA00006206"/>
    </source>
</evidence>
<gene>
    <name evidence="18" type="ORF">FF125_03905</name>
</gene>
<dbReference type="EC" id="5.1.3.3" evidence="7 14"/>
<comment type="catalytic activity">
    <reaction evidence="1 14">
        <text>alpha-D-glucose = beta-D-glucose</text>
        <dbReference type="Rhea" id="RHEA:10264"/>
        <dbReference type="ChEBI" id="CHEBI:15903"/>
        <dbReference type="ChEBI" id="CHEBI:17925"/>
        <dbReference type="EC" id="5.1.3.3"/>
    </reaction>
</comment>
<dbReference type="InterPro" id="IPR011013">
    <property type="entry name" value="Gal_mutarotase_sf_dom"/>
</dbReference>
<dbReference type="InterPro" id="IPR008183">
    <property type="entry name" value="Aldose_1/G6P_1-epimerase"/>
</dbReference>
<dbReference type="Pfam" id="PF01263">
    <property type="entry name" value="Aldose_epim"/>
    <property type="match status" value="1"/>
</dbReference>
<dbReference type="InterPro" id="IPR014718">
    <property type="entry name" value="GH-type_carb-bd"/>
</dbReference>
<dbReference type="Gene3D" id="2.70.98.10">
    <property type="match status" value="1"/>
</dbReference>
<evidence type="ECO:0000256" key="8">
    <source>
        <dbReference type="ARBA" id="ARBA00014165"/>
    </source>
</evidence>
<dbReference type="GO" id="GO:0005737">
    <property type="term" value="C:cytoplasm"/>
    <property type="evidence" value="ECO:0007669"/>
    <property type="project" value="UniProtKB-SubCell"/>
</dbReference>
<dbReference type="CDD" id="cd09019">
    <property type="entry name" value="galactose_mutarotase_like"/>
    <property type="match status" value="1"/>
</dbReference>
<keyword evidence="9" id="KW-0963">Cytoplasm</keyword>
<dbReference type="InterPro" id="IPR047215">
    <property type="entry name" value="Galactose_mutarotase-like"/>
</dbReference>
<comment type="pathway">
    <text evidence="4 14">Carbohydrate metabolism; hexose metabolism.</text>
</comment>
<evidence type="ECO:0000313" key="19">
    <source>
        <dbReference type="Proteomes" id="UP000306229"/>
    </source>
</evidence>
<dbReference type="PANTHER" id="PTHR10091:SF0">
    <property type="entry name" value="GALACTOSE MUTAROTASE"/>
    <property type="match status" value="1"/>
</dbReference>
<dbReference type="InterPro" id="IPR018052">
    <property type="entry name" value="Ald1_epimerase_CS"/>
</dbReference>
<feature type="binding site" evidence="16">
    <location>
        <position position="294"/>
    </location>
    <ligand>
        <name>beta-D-galactose</name>
        <dbReference type="ChEBI" id="CHEBI:27667"/>
    </ligand>
</feature>
<dbReference type="Proteomes" id="UP000306229">
    <property type="component" value="Chromosome"/>
</dbReference>
<comment type="subcellular location">
    <subcellularLocation>
        <location evidence="3">Cytoplasm</location>
    </subcellularLocation>
</comment>
<dbReference type="InterPro" id="IPR015443">
    <property type="entry name" value="Aldose_1-epimerase"/>
</dbReference>
<name>A0A5B7TLM4_9FLAO</name>
<reference evidence="18 19" key="1">
    <citation type="submission" date="2019-05" db="EMBL/GenBank/DDBJ databases">
        <title>Algicella ahnfeltiae gen. nov., sp. nov., a novel marine bacterium of the family Flavobacteriaceae isolated from a red alga.</title>
        <authorList>
            <person name="Nedashkovskaya O.I."/>
            <person name="Kukhlevskiy A.D."/>
            <person name="Kim S.-G."/>
            <person name="Zhukova N.V."/>
            <person name="Mikhailov V.V."/>
        </authorList>
    </citation>
    <scope>NUCLEOTIDE SEQUENCE [LARGE SCALE GENOMIC DNA]</scope>
    <source>
        <strain evidence="18 19">10Alg115</strain>
    </source>
</reference>
<evidence type="ECO:0000256" key="1">
    <source>
        <dbReference type="ARBA" id="ARBA00001614"/>
    </source>
</evidence>
<dbReference type="AlphaFoldDB" id="A0A5B7TLM4"/>
<evidence type="ECO:0000256" key="13">
    <source>
        <dbReference type="ARBA" id="ARBA00023277"/>
    </source>
</evidence>